<keyword evidence="2" id="KW-0560">Oxidoreductase</keyword>
<dbReference type="PANTHER" id="PTHR10366:SF503">
    <property type="entry name" value="TETRAKETIDE ALPHA-PYRONE REDUCTASE 2"/>
    <property type="match status" value="1"/>
</dbReference>
<evidence type="ECO:0000313" key="5">
    <source>
        <dbReference type="EMBL" id="KAG7586307.1"/>
    </source>
</evidence>
<evidence type="ECO:0000256" key="2">
    <source>
        <dbReference type="ARBA" id="ARBA00023002"/>
    </source>
</evidence>
<dbReference type="GO" id="GO:0016616">
    <property type="term" value="F:oxidoreductase activity, acting on the CH-OH group of donors, NAD or NADP as acceptor"/>
    <property type="evidence" value="ECO:0007669"/>
    <property type="project" value="TreeGrafter"/>
</dbReference>
<evidence type="ECO:0000259" key="4">
    <source>
        <dbReference type="Pfam" id="PF01370"/>
    </source>
</evidence>
<dbReference type="Pfam" id="PF01370">
    <property type="entry name" value="Epimerase"/>
    <property type="match status" value="1"/>
</dbReference>
<accession>A0A8T2BFZ8</accession>
<evidence type="ECO:0000256" key="3">
    <source>
        <dbReference type="ARBA" id="ARBA00023445"/>
    </source>
</evidence>
<organism evidence="5 6">
    <name type="scientific">Arabidopsis thaliana x Arabidopsis arenosa</name>
    <dbReference type="NCBI Taxonomy" id="1240361"/>
    <lineage>
        <taxon>Eukaryota</taxon>
        <taxon>Viridiplantae</taxon>
        <taxon>Streptophyta</taxon>
        <taxon>Embryophyta</taxon>
        <taxon>Tracheophyta</taxon>
        <taxon>Spermatophyta</taxon>
        <taxon>Magnoliopsida</taxon>
        <taxon>eudicotyledons</taxon>
        <taxon>Gunneridae</taxon>
        <taxon>Pentapetalae</taxon>
        <taxon>rosids</taxon>
        <taxon>malvids</taxon>
        <taxon>Brassicales</taxon>
        <taxon>Brassicaceae</taxon>
        <taxon>Camelineae</taxon>
        <taxon>Arabidopsis</taxon>
    </lineage>
</organism>
<feature type="domain" description="NAD-dependent epimerase/dehydratase" evidence="4">
    <location>
        <begin position="5"/>
        <end position="244"/>
    </location>
</feature>
<keyword evidence="6" id="KW-1185">Reference proteome</keyword>
<dbReference type="FunFam" id="3.40.50.720:FF:000085">
    <property type="entry name" value="Dihydroflavonol reductase"/>
    <property type="match status" value="1"/>
</dbReference>
<gene>
    <name evidence="5" type="ORF">ISN45_Aa02g016210</name>
</gene>
<dbReference type="InterPro" id="IPR050425">
    <property type="entry name" value="NAD(P)_dehydrat-like"/>
</dbReference>
<name>A0A8T2BFZ8_9BRAS</name>
<evidence type="ECO:0000256" key="1">
    <source>
        <dbReference type="ARBA" id="ARBA00022857"/>
    </source>
</evidence>
<protein>
    <submittedName>
        <fullName evidence="5">NAD-dependent epimerase/dehydratase</fullName>
    </submittedName>
</protein>
<dbReference type="InterPro" id="IPR001509">
    <property type="entry name" value="Epimerase_deHydtase"/>
</dbReference>
<comment type="caution">
    <text evidence="5">The sequence shown here is derived from an EMBL/GenBank/DDBJ whole genome shotgun (WGS) entry which is preliminary data.</text>
</comment>
<keyword evidence="1" id="KW-0521">NADP</keyword>
<dbReference type="EMBL" id="JAEFBK010000007">
    <property type="protein sequence ID" value="KAG7586307.1"/>
    <property type="molecule type" value="Genomic_DNA"/>
</dbReference>
<sequence>MSEYLVTGGTGFIASYIIKSLLELGHTVRTTVRNPRDEEKVGFLWEFQGAKQRLKILQADLTVEGSFDEAVNGVDGVFHTASPVLVPQDHNIQETLVDPIIKGTTNVMSSCAKSKTSLKRIVLTSSCSSIRYRFDATEASPLNESHWSDPEYCKRFNLWYGYAKTLGEKEAWRIAEEKGLDLVVVNPSFVVGPLLGPKPTSTLLMILAIAKGLAGEYPNFTVGFVHIDDVVAAHVLAMEEPKASGRIICSSSVAHWSEIIELMRNKYPNYPFENKCSNKEGDNSPHSMDTRKIHELGFGSFKSLPEMFDDCIISFQKKGLL</sequence>
<dbReference type="PANTHER" id="PTHR10366">
    <property type="entry name" value="NAD DEPENDENT EPIMERASE/DEHYDRATASE"/>
    <property type="match status" value="1"/>
</dbReference>
<proteinExistence type="inferred from homology"/>
<evidence type="ECO:0000313" key="6">
    <source>
        <dbReference type="Proteomes" id="UP000694240"/>
    </source>
</evidence>
<comment type="similarity">
    <text evidence="3">Belongs to the NAD(P)-dependent epimerase/dehydratase family. Dihydroflavonol-4-reductase subfamily.</text>
</comment>
<dbReference type="CDD" id="cd08958">
    <property type="entry name" value="FR_SDR_e"/>
    <property type="match status" value="1"/>
</dbReference>
<dbReference type="Proteomes" id="UP000694240">
    <property type="component" value="Chromosome 7"/>
</dbReference>
<reference evidence="5 6" key="1">
    <citation type="submission" date="2020-12" db="EMBL/GenBank/DDBJ databases">
        <title>Concerted genomic and epigenomic changes stabilize Arabidopsis allopolyploids.</title>
        <authorList>
            <person name="Chen Z."/>
        </authorList>
    </citation>
    <scope>NUCLEOTIDE SEQUENCE [LARGE SCALE GENOMIC DNA]</scope>
    <source>
        <strain evidence="5">Allo738</strain>
        <tissue evidence="5">Leaf</tissue>
    </source>
</reference>
<dbReference type="AlphaFoldDB" id="A0A8T2BFZ8"/>